<dbReference type="Pfam" id="PF07875">
    <property type="entry name" value="Coat_F"/>
    <property type="match status" value="1"/>
</dbReference>
<reference evidence="5 6" key="1">
    <citation type="journal article" date="2011" name="Environ. Microbiol.">
        <title>Genome of alkaliphilic Bacillus pseudofirmus OF4 reveals adaptations that support the ability to grow in an external pH range from 7.5 to 11.4.</title>
        <authorList>
            <person name="Janto B."/>
            <person name="Ahmed A."/>
            <person name="Ito M."/>
            <person name="Liu J."/>
            <person name="Hicks D.B."/>
            <person name="Pagni S."/>
            <person name="Fackelmayer O.J."/>
            <person name="Smith T.A."/>
            <person name="Earl J."/>
            <person name="Elbourne L.D."/>
            <person name="Hassan K."/>
            <person name="Paulsen I.T."/>
            <person name="Kolsto A.B."/>
            <person name="Tourasse N.J."/>
            <person name="Ehrlich G.D."/>
            <person name="Boissy R."/>
            <person name="Ivey D.M."/>
            <person name="Li G."/>
            <person name="Xue Y."/>
            <person name="Ma Y."/>
            <person name="Hu F.Z."/>
            <person name="Krulwich T.A."/>
        </authorList>
    </citation>
    <scope>NUCLEOTIDE SEQUENCE [LARGE SCALE GENOMIC DNA]</scope>
    <source>
        <strain evidence="6">ATCC BAA-2126 / JCM 17055 / OF4</strain>
    </source>
</reference>
<dbReference type="PANTHER" id="PTHR39183">
    <property type="entry name" value="SPORE COAT PROTEIN F-LIKE PROTEIN YHCQ"/>
    <property type="match status" value="1"/>
</dbReference>
<protein>
    <submittedName>
        <fullName evidence="5">Spore coat protein F</fullName>
    </submittedName>
</protein>
<dbReference type="PANTHER" id="PTHR39183:SF1">
    <property type="entry name" value="SPORE COAT PROTEIN F-LIKE PROTEIN YHCQ"/>
    <property type="match status" value="1"/>
</dbReference>
<feature type="compositionally biased region" description="Low complexity" evidence="4">
    <location>
        <begin position="225"/>
        <end position="235"/>
    </location>
</feature>
<comment type="similarity">
    <text evidence="3">Belongs to the CotF family.</text>
</comment>
<dbReference type="AlphaFoldDB" id="D3FPV7"/>
<evidence type="ECO:0000313" key="5">
    <source>
        <dbReference type="EMBL" id="ADC49517.1"/>
    </source>
</evidence>
<dbReference type="Proteomes" id="UP000001544">
    <property type="component" value="Chromosome"/>
</dbReference>
<dbReference type="InterPro" id="IPR012851">
    <property type="entry name" value="Spore_coat_CotF-like"/>
</dbReference>
<organism evidence="5 6">
    <name type="scientific">Alkalihalophilus pseudofirmus (strain ATCC BAA-2126 / JCM 17055 / OF4)</name>
    <name type="common">Bacillus pseudofirmus</name>
    <dbReference type="NCBI Taxonomy" id="398511"/>
    <lineage>
        <taxon>Bacteria</taxon>
        <taxon>Bacillati</taxon>
        <taxon>Bacillota</taxon>
        <taxon>Bacilli</taxon>
        <taxon>Bacillales</taxon>
        <taxon>Bacillaceae</taxon>
        <taxon>Alkalihalophilus</taxon>
    </lineage>
</organism>
<keyword evidence="6" id="KW-1185">Reference proteome</keyword>
<proteinExistence type="inferred from homology"/>
<dbReference type="STRING" id="398511.BpOF4_07295"/>
<keyword evidence="1" id="KW-0749">Sporulation</keyword>
<dbReference type="HOGENOM" id="CLU_093052_0_0_9"/>
<dbReference type="EMBL" id="CP001878">
    <property type="protein sequence ID" value="ADC49517.1"/>
    <property type="molecule type" value="Genomic_DNA"/>
</dbReference>
<evidence type="ECO:0000256" key="2">
    <source>
        <dbReference type="ARBA" id="ARBA00024325"/>
    </source>
</evidence>
<feature type="region of interest" description="Disordered" evidence="4">
    <location>
        <begin position="1"/>
        <end position="36"/>
    </location>
</feature>
<accession>D3FPV7</accession>
<dbReference type="InterPro" id="IPR012347">
    <property type="entry name" value="Ferritin-like"/>
</dbReference>
<comment type="subcellular location">
    <subcellularLocation>
        <location evidence="2">Spore coat</location>
    </subcellularLocation>
</comment>
<dbReference type="eggNOG" id="COG5577">
    <property type="taxonomic scope" value="Bacteria"/>
</dbReference>
<evidence type="ECO:0000313" key="6">
    <source>
        <dbReference type="Proteomes" id="UP000001544"/>
    </source>
</evidence>
<feature type="compositionally biased region" description="Low complexity" evidence="4">
    <location>
        <begin position="1"/>
        <end position="34"/>
    </location>
</feature>
<dbReference type="Gene3D" id="1.20.1260.10">
    <property type="match status" value="1"/>
</dbReference>
<dbReference type="KEGG" id="bpf:BpOF4_07295"/>
<name>D3FPV7_ALKPO</name>
<evidence type="ECO:0000256" key="3">
    <source>
        <dbReference type="ARBA" id="ARBA00024344"/>
    </source>
</evidence>
<evidence type="ECO:0000256" key="1">
    <source>
        <dbReference type="ARBA" id="ARBA00022969"/>
    </source>
</evidence>
<gene>
    <name evidence="5" type="primary">cotF</name>
    <name evidence="5" type="ordered locus">BpOF4_07295</name>
</gene>
<evidence type="ECO:0000256" key="4">
    <source>
        <dbReference type="SAM" id="MobiDB-lite"/>
    </source>
</evidence>
<dbReference type="GO" id="GO:0030435">
    <property type="term" value="P:sporulation resulting in formation of a cellular spore"/>
    <property type="evidence" value="ECO:0007669"/>
    <property type="project" value="UniProtKB-KW"/>
</dbReference>
<sequence>MNQPNQLNQQQQMMNQSQMQSNQLQSNQLPQNMSHGGHEVFDAHEIIAEMINVLDQYMMFRSFMKDQELIDILDRQYAFIESQYNLIVDAFSMGSKPQGGSTDVYKMTQSNDVVFGISPTQPKKPNRSISEIKEAGLSAHMLGLLKTTASTMTMTSVEMTNPVLRRILADTVPNMIEMAYEVFLYQNKHGYYQVPQLKQQDMQTMTQAYAKTTAPPQMPNSGENQTQQQQQPFMQ</sequence>
<feature type="region of interest" description="Disordered" evidence="4">
    <location>
        <begin position="212"/>
        <end position="235"/>
    </location>
</feature>